<comment type="similarity">
    <text evidence="1">Belongs to the tubulin family.</text>
</comment>
<organism evidence="6 7">
    <name type="scientific">Gossypium hirsutum</name>
    <name type="common">Upland cotton</name>
    <name type="synonym">Gossypium mexicanum</name>
    <dbReference type="NCBI Taxonomy" id="3635"/>
    <lineage>
        <taxon>Eukaryota</taxon>
        <taxon>Viridiplantae</taxon>
        <taxon>Streptophyta</taxon>
        <taxon>Embryophyta</taxon>
        <taxon>Tracheophyta</taxon>
        <taxon>Spermatophyta</taxon>
        <taxon>Magnoliopsida</taxon>
        <taxon>eudicotyledons</taxon>
        <taxon>Gunneridae</taxon>
        <taxon>Pentapetalae</taxon>
        <taxon>rosids</taxon>
        <taxon>malvids</taxon>
        <taxon>Malvales</taxon>
        <taxon>Malvaceae</taxon>
        <taxon>Malvoideae</taxon>
        <taxon>Gossypium</taxon>
    </lineage>
</organism>
<reference evidence="6" key="1">
    <citation type="journal article" date="2020" name="Nat. Genet.">
        <title>Genomic diversifications of five Gossypium allopolyploid species and their impact on cotton improvement.</title>
        <authorList>
            <person name="Chen Z.J."/>
            <person name="Sreedasyam A."/>
            <person name="Ando A."/>
            <person name="Song Q."/>
            <person name="De Santiago L.M."/>
            <person name="Hulse-Kemp A.M."/>
            <person name="Ding M."/>
            <person name="Ye W."/>
            <person name="Kirkbride R.C."/>
            <person name="Jenkins J."/>
            <person name="Plott C."/>
            <person name="Lovell J."/>
            <person name="Lin Y.M."/>
            <person name="Vaughn R."/>
            <person name="Liu B."/>
            <person name="Simpson S."/>
            <person name="Scheffler B.E."/>
            <person name="Wen L."/>
            <person name="Saski C.A."/>
            <person name="Grover C.E."/>
            <person name="Hu G."/>
            <person name="Conover J.L."/>
            <person name="Carlson J.W."/>
            <person name="Shu S."/>
            <person name="Boston L.B."/>
            <person name="Williams M."/>
            <person name="Peterson D.G."/>
            <person name="McGee K."/>
            <person name="Jones D.C."/>
            <person name="Wendel J.F."/>
            <person name="Stelly D.M."/>
            <person name="Grimwood J."/>
            <person name="Schmutz J."/>
        </authorList>
    </citation>
    <scope>NUCLEOTIDE SEQUENCE [LARGE SCALE GENOMIC DNA]</scope>
    <source>
        <strain evidence="6">cv. TM-1</strain>
    </source>
</reference>
<dbReference type="InterPro" id="IPR000217">
    <property type="entry name" value="Tubulin"/>
</dbReference>
<name>A0ABM3B610_GOSHI</name>
<dbReference type="PRINTS" id="PR01163">
    <property type="entry name" value="BETATUBULIN"/>
</dbReference>
<dbReference type="InterPro" id="IPR036525">
    <property type="entry name" value="Tubulin/FtsZ_GTPase_sf"/>
</dbReference>
<evidence type="ECO:0000313" key="7">
    <source>
        <dbReference type="RefSeq" id="XP_040962466.1"/>
    </source>
</evidence>
<accession>A0ABM3B610</accession>
<gene>
    <name evidence="7" type="primary">LOC107928755</name>
</gene>
<dbReference type="Pfam" id="PF00091">
    <property type="entry name" value="Tubulin"/>
    <property type="match status" value="1"/>
</dbReference>
<feature type="domain" description="Tubulin/FtsZ GTPase" evidence="5">
    <location>
        <begin position="68"/>
        <end position="136"/>
    </location>
</feature>
<keyword evidence="6" id="KW-1185">Reference proteome</keyword>
<evidence type="ECO:0000259" key="5">
    <source>
        <dbReference type="Pfam" id="PF00091"/>
    </source>
</evidence>
<evidence type="ECO:0000256" key="1">
    <source>
        <dbReference type="ARBA" id="ARBA00009636"/>
    </source>
</evidence>
<evidence type="ECO:0000256" key="2">
    <source>
        <dbReference type="ARBA" id="ARBA00022701"/>
    </source>
</evidence>
<dbReference type="Gene3D" id="3.40.50.1440">
    <property type="entry name" value="Tubulin/FtsZ, GTPase domain"/>
    <property type="match status" value="1"/>
</dbReference>
<dbReference type="InterPro" id="IPR003008">
    <property type="entry name" value="Tubulin_FtsZ_GTPase"/>
</dbReference>
<dbReference type="PANTHER" id="PTHR11588">
    <property type="entry name" value="TUBULIN"/>
    <property type="match status" value="1"/>
</dbReference>
<keyword evidence="3" id="KW-0547">Nucleotide-binding</keyword>
<keyword evidence="2" id="KW-0493">Microtubule</keyword>
<evidence type="ECO:0000256" key="4">
    <source>
        <dbReference type="ARBA" id="ARBA00023134"/>
    </source>
</evidence>
<evidence type="ECO:0000256" key="3">
    <source>
        <dbReference type="ARBA" id="ARBA00022741"/>
    </source>
</evidence>
<sequence>MVRSSKVVNVGTRSGLISGKSYATSMKLTTLENITVTPTFSWSASMSTTMKPVVEGMSHALFSWIWSAILMDLEPGTMDSVRSGPFGQTFRPDNFVFGQSGAGNNWAKGSYTEGAELIDSVLDVFRKEAENCDCLQVDFNFPRLADFGAAISGANKLQCQQVIEDLDVHKRLQLTLELVKKEMEISKIQVLDAIESPCTSTLFKPFCCCCLI</sequence>
<reference evidence="7" key="2">
    <citation type="submission" date="2025-08" db="UniProtKB">
        <authorList>
            <consortium name="RefSeq"/>
        </authorList>
    </citation>
    <scope>IDENTIFICATION</scope>
</reference>
<dbReference type="GeneID" id="107928755"/>
<proteinExistence type="inferred from homology"/>
<dbReference type="Proteomes" id="UP000818029">
    <property type="component" value="Chromosome D11"/>
</dbReference>
<protein>
    <submittedName>
        <fullName evidence="7">Tubulin beta-7 chain isoform X1</fullName>
    </submittedName>
</protein>
<dbReference type="InterPro" id="IPR002453">
    <property type="entry name" value="Beta_tubulin"/>
</dbReference>
<dbReference type="SUPFAM" id="SSF52490">
    <property type="entry name" value="Tubulin nucleotide-binding domain-like"/>
    <property type="match status" value="1"/>
</dbReference>
<evidence type="ECO:0000313" key="6">
    <source>
        <dbReference type="Proteomes" id="UP000818029"/>
    </source>
</evidence>
<keyword evidence="4" id="KW-0342">GTP-binding</keyword>
<dbReference type="RefSeq" id="XP_040962466.1">
    <property type="nucleotide sequence ID" value="XM_041106532.1"/>
</dbReference>
<dbReference type="PRINTS" id="PR01161">
    <property type="entry name" value="TUBULIN"/>
</dbReference>